<proteinExistence type="predicted"/>
<organism evidence="1 2">
    <name type="scientific">[Myrmecia] bisecta</name>
    <dbReference type="NCBI Taxonomy" id="41462"/>
    <lineage>
        <taxon>Eukaryota</taxon>
        <taxon>Viridiplantae</taxon>
        <taxon>Chlorophyta</taxon>
        <taxon>core chlorophytes</taxon>
        <taxon>Trebouxiophyceae</taxon>
        <taxon>Trebouxiales</taxon>
        <taxon>Trebouxiaceae</taxon>
        <taxon>Myrmecia</taxon>
    </lineage>
</organism>
<evidence type="ECO:0000313" key="2">
    <source>
        <dbReference type="Proteomes" id="UP001489004"/>
    </source>
</evidence>
<sequence length="119" mass="13728">MRVRDDHREYTGFEVEAAGGVANTVCMFAELMYEMHQPERIDVWWLHEAEWESLEQWKPAHGRRTPTLDRVTDVPPSLQADAQESVEAAMEEMRRRYAANQPIPLVFEALLDGTSVEVV</sequence>
<comment type="caution">
    <text evidence="1">The sequence shown here is derived from an EMBL/GenBank/DDBJ whole genome shotgun (WGS) entry which is preliminary data.</text>
</comment>
<dbReference type="EMBL" id="JALJOR010000001">
    <property type="protein sequence ID" value="KAK9828862.1"/>
    <property type="molecule type" value="Genomic_DNA"/>
</dbReference>
<accession>A0AAW1R526</accession>
<name>A0AAW1R526_9CHLO</name>
<gene>
    <name evidence="1" type="ORF">WJX72_002447</name>
</gene>
<keyword evidence="2" id="KW-1185">Reference proteome</keyword>
<reference evidence="1 2" key="1">
    <citation type="journal article" date="2024" name="Nat. Commun.">
        <title>Phylogenomics reveals the evolutionary origins of lichenization in chlorophyte algae.</title>
        <authorList>
            <person name="Puginier C."/>
            <person name="Libourel C."/>
            <person name="Otte J."/>
            <person name="Skaloud P."/>
            <person name="Haon M."/>
            <person name="Grisel S."/>
            <person name="Petersen M."/>
            <person name="Berrin J.G."/>
            <person name="Delaux P.M."/>
            <person name="Dal Grande F."/>
            <person name="Keller J."/>
        </authorList>
    </citation>
    <scope>NUCLEOTIDE SEQUENCE [LARGE SCALE GENOMIC DNA]</scope>
    <source>
        <strain evidence="1 2">SAG 2043</strain>
    </source>
</reference>
<evidence type="ECO:0000313" key="1">
    <source>
        <dbReference type="EMBL" id="KAK9828862.1"/>
    </source>
</evidence>
<protein>
    <submittedName>
        <fullName evidence="1">Uncharacterized protein</fullName>
    </submittedName>
</protein>
<dbReference type="Proteomes" id="UP001489004">
    <property type="component" value="Unassembled WGS sequence"/>
</dbReference>
<dbReference type="AlphaFoldDB" id="A0AAW1R526"/>